<dbReference type="GO" id="GO:0070840">
    <property type="term" value="F:dynein complex binding"/>
    <property type="evidence" value="ECO:0007669"/>
    <property type="project" value="TreeGrafter"/>
</dbReference>
<evidence type="ECO:0000256" key="3">
    <source>
        <dbReference type="ARBA" id="ARBA00016573"/>
    </source>
</evidence>
<evidence type="ECO:0000256" key="2">
    <source>
        <dbReference type="ARBA" id="ARBA00007719"/>
    </source>
</evidence>
<dbReference type="PANTHER" id="PTHR13072:SF0">
    <property type="entry name" value="DYNACTIN SUBUNIT 6"/>
    <property type="match status" value="1"/>
</dbReference>
<dbReference type="InterPro" id="IPR027777">
    <property type="entry name" value="DCTN6"/>
</dbReference>
<dbReference type="PANTHER" id="PTHR13072">
    <property type="entry name" value="DYNACTIN 6"/>
    <property type="match status" value="1"/>
</dbReference>
<evidence type="ECO:0000313" key="8">
    <source>
        <dbReference type="Proteomes" id="UP000242519"/>
    </source>
</evidence>
<keyword evidence="8" id="KW-1185">Reference proteome</keyword>
<evidence type="ECO:0000256" key="1">
    <source>
        <dbReference type="ARBA" id="ARBA00004245"/>
    </source>
</evidence>
<evidence type="ECO:0000313" key="7">
    <source>
        <dbReference type="EMBL" id="OWP07088.1"/>
    </source>
</evidence>
<evidence type="ECO:0000256" key="5">
    <source>
        <dbReference type="ARBA" id="ARBA00023212"/>
    </source>
</evidence>
<dbReference type="GO" id="GO:0005869">
    <property type="term" value="C:dynactin complex"/>
    <property type="evidence" value="ECO:0007669"/>
    <property type="project" value="InterPro"/>
</dbReference>
<dbReference type="OrthoDB" id="2355at2759"/>
<comment type="caution">
    <text evidence="7">The sequence shown here is derived from an EMBL/GenBank/DDBJ whole genome shotgun (WGS) entry which is preliminary data.</text>
</comment>
<reference evidence="7 8" key="1">
    <citation type="submission" date="2017-04" db="EMBL/GenBank/DDBJ databases">
        <title>Draft genome sequence of Marssonina coronaria NL1: causal agent of apple blotch.</title>
        <authorList>
            <person name="Cheng Q."/>
        </authorList>
    </citation>
    <scope>NUCLEOTIDE SEQUENCE [LARGE SCALE GENOMIC DNA]</scope>
    <source>
        <strain evidence="7 8">NL1</strain>
    </source>
</reference>
<dbReference type="GO" id="GO:0007052">
    <property type="term" value="P:mitotic spindle organization"/>
    <property type="evidence" value="ECO:0007669"/>
    <property type="project" value="TreeGrafter"/>
</dbReference>
<dbReference type="InterPro" id="IPR011004">
    <property type="entry name" value="Trimer_LpxA-like_sf"/>
</dbReference>
<comment type="subcellular location">
    <subcellularLocation>
        <location evidence="1">Cytoplasm</location>
        <location evidence="1">Cytoskeleton</location>
    </subcellularLocation>
</comment>
<dbReference type="InParanoid" id="A0A218ZGI3"/>
<accession>A0A218ZGI3</accession>
<sequence>MSKRQSMMPPPPKPPTSLSPSLVIAEQAALVGTKLITLGSNTVIHPRAKLNSGYGQITVGSNCIISERSQIGLQSDPPGDEEYGVILENAVVIEVGATIEARRVGEGTVVENNARVGKGAVIGK</sequence>
<comment type="function">
    <text evidence="6">Part of the dynactin complex that activates the molecular motor dynein for ultra-processive transport along microtubules.</text>
</comment>
<comment type="similarity">
    <text evidence="2">Belongs to the dynactin subunits 5/6 family. Dynactin subunit 6 subfamily.</text>
</comment>
<dbReference type="STRING" id="503106.A0A218ZGI3"/>
<dbReference type="AlphaFoldDB" id="A0A218ZGI3"/>
<proteinExistence type="inferred from homology"/>
<name>A0A218ZGI3_9HELO</name>
<dbReference type="SUPFAM" id="SSF51161">
    <property type="entry name" value="Trimeric LpxA-like enzymes"/>
    <property type="match status" value="1"/>
</dbReference>
<evidence type="ECO:0000256" key="6">
    <source>
        <dbReference type="ARBA" id="ARBA00034687"/>
    </source>
</evidence>
<evidence type="ECO:0000256" key="4">
    <source>
        <dbReference type="ARBA" id="ARBA00022490"/>
    </source>
</evidence>
<keyword evidence="4" id="KW-0963">Cytoplasm</keyword>
<dbReference type="EMBL" id="MZNU01000020">
    <property type="protein sequence ID" value="OWP07088.1"/>
    <property type="molecule type" value="Genomic_DNA"/>
</dbReference>
<dbReference type="Gene3D" id="2.160.10.10">
    <property type="entry name" value="Hexapeptide repeat proteins"/>
    <property type="match status" value="1"/>
</dbReference>
<gene>
    <name evidence="7" type="ORF">B2J93_6668</name>
</gene>
<keyword evidence="5" id="KW-0206">Cytoskeleton</keyword>
<dbReference type="Proteomes" id="UP000242519">
    <property type="component" value="Unassembled WGS sequence"/>
</dbReference>
<organism evidence="7 8">
    <name type="scientific">Diplocarpon coronariae</name>
    <dbReference type="NCBI Taxonomy" id="2795749"/>
    <lineage>
        <taxon>Eukaryota</taxon>
        <taxon>Fungi</taxon>
        <taxon>Dikarya</taxon>
        <taxon>Ascomycota</taxon>
        <taxon>Pezizomycotina</taxon>
        <taxon>Leotiomycetes</taxon>
        <taxon>Helotiales</taxon>
        <taxon>Drepanopezizaceae</taxon>
        <taxon>Diplocarpon</taxon>
    </lineage>
</organism>
<protein>
    <recommendedName>
        <fullName evidence="3">Dynactin subunit 6</fullName>
    </recommendedName>
</protein>